<dbReference type="EMBL" id="JAULJE010000015">
    <property type="protein sequence ID" value="KAK1334145.1"/>
    <property type="molecule type" value="Genomic_DNA"/>
</dbReference>
<dbReference type="InterPro" id="IPR015915">
    <property type="entry name" value="Kelch-typ_b-propeller"/>
</dbReference>
<dbReference type="InterPro" id="IPR011043">
    <property type="entry name" value="Gal_Oxase/kelch_b-propeller"/>
</dbReference>
<evidence type="ECO:0000256" key="4">
    <source>
        <dbReference type="ARBA" id="ARBA00039295"/>
    </source>
</evidence>
<dbReference type="InterPro" id="IPR011498">
    <property type="entry name" value="Kelch_2"/>
</dbReference>
<protein>
    <recommendedName>
        <fullName evidence="4">Rab9 effector protein with kelch motifs</fullName>
    </recommendedName>
</protein>
<feature type="compositionally biased region" description="Polar residues" evidence="5">
    <location>
        <begin position="48"/>
        <end position="58"/>
    </location>
</feature>
<dbReference type="Gene3D" id="2.120.10.80">
    <property type="entry name" value="Kelch-type beta propeller"/>
    <property type="match status" value="2"/>
</dbReference>
<evidence type="ECO:0000256" key="1">
    <source>
        <dbReference type="ARBA" id="ARBA00022441"/>
    </source>
</evidence>
<dbReference type="InterPro" id="IPR052124">
    <property type="entry name" value="Rab9_kelch_effector"/>
</dbReference>
<proteinExistence type="predicted"/>
<comment type="caution">
    <text evidence="6">The sequence shown here is derived from an EMBL/GenBank/DDBJ whole genome shotgun (WGS) entry which is preliminary data.</text>
</comment>
<accession>A0AA40HNQ2</accession>
<reference evidence="6" key="1">
    <citation type="submission" date="2023-06" db="EMBL/GenBank/DDBJ databases">
        <title>Reference genome for the Northern bat (Eptesicus nilssonii), a most northern bat species.</title>
        <authorList>
            <person name="Laine V.N."/>
            <person name="Pulliainen A.T."/>
            <person name="Lilley T.M."/>
        </authorList>
    </citation>
    <scope>NUCLEOTIDE SEQUENCE</scope>
    <source>
        <strain evidence="6">BLF_Eptnil</strain>
        <tissue evidence="6">Kidney</tissue>
    </source>
</reference>
<comment type="function">
    <text evidence="3">Rab9 effector required for endosome to trans-Golgi network (TGN) transport.</text>
</comment>
<dbReference type="AlphaFoldDB" id="A0AA40HNQ2"/>
<dbReference type="Proteomes" id="UP001177744">
    <property type="component" value="Unassembled WGS sequence"/>
</dbReference>
<evidence type="ECO:0000256" key="5">
    <source>
        <dbReference type="SAM" id="MobiDB-lite"/>
    </source>
</evidence>
<name>A0AA40HNQ2_CNENI</name>
<dbReference type="Pfam" id="PF07646">
    <property type="entry name" value="Kelch_2"/>
    <property type="match status" value="1"/>
</dbReference>
<dbReference type="PANTHER" id="PTHR46647:SF1">
    <property type="entry name" value="RAB9 EFFECTOR PROTEIN WITH KELCH MOTIFS"/>
    <property type="match status" value="1"/>
</dbReference>
<evidence type="ECO:0000256" key="2">
    <source>
        <dbReference type="ARBA" id="ARBA00022737"/>
    </source>
</evidence>
<keyword evidence="2" id="KW-0677">Repeat</keyword>
<dbReference type="Pfam" id="PF24681">
    <property type="entry name" value="Kelch_KLHDC2_KLHL20_DRC7"/>
    <property type="match status" value="1"/>
</dbReference>
<evidence type="ECO:0000256" key="3">
    <source>
        <dbReference type="ARBA" id="ARBA00037224"/>
    </source>
</evidence>
<organism evidence="6 7">
    <name type="scientific">Cnephaeus nilssonii</name>
    <name type="common">Northern bat</name>
    <name type="synonym">Eptesicus nilssonii</name>
    <dbReference type="NCBI Taxonomy" id="3371016"/>
    <lineage>
        <taxon>Eukaryota</taxon>
        <taxon>Metazoa</taxon>
        <taxon>Chordata</taxon>
        <taxon>Craniata</taxon>
        <taxon>Vertebrata</taxon>
        <taxon>Euteleostomi</taxon>
        <taxon>Mammalia</taxon>
        <taxon>Eutheria</taxon>
        <taxon>Laurasiatheria</taxon>
        <taxon>Chiroptera</taxon>
        <taxon>Yangochiroptera</taxon>
        <taxon>Vespertilionidae</taxon>
        <taxon>Cnephaeus</taxon>
    </lineage>
</organism>
<keyword evidence="1" id="KW-0880">Kelch repeat</keyword>
<evidence type="ECO:0000313" key="6">
    <source>
        <dbReference type="EMBL" id="KAK1334145.1"/>
    </source>
</evidence>
<sequence length="500" mass="54509">MRGSFGTMKPAGTHSWLPRGGLGFVVLVLDTPVFLPFSFSRLSPLGTQRGFSEQNNEIPSEGEGSNLRMLSGKQQISEDFTEKGSFQPGCGGDLGVCWLKGRKGTFQNTMKQLPVLEPGDKPRRATWYTLTHPGDSPCARVGHSCSYLPPVGDAKRGKVFIVGGADPNRSFSDVHTMDLETHQWDLATSEGLLPRYEHASFIPSCTPHSIWVFGGANQSGNRNCLQVLNPGAFILFGPETRIWTTPEVTTPPPSPRTFHTSSAAIGNQLYVFGGGERGTQPVQDVKLHVFDATLSSDINEFTFLDTLTWSQPETLGKPPSPRHGHVMVAAGTKLFIHGGLAGDRFYDDLHCIDISDMKWQKLNPTGAAPTGCAAHSAVAVGKHLYVFGGMTPTGALDTMYQYHTEKQHWTLLKFDTSLPRGRLDHCMCVIPWPVKCTSEEDPDPVTLNCDAEKGNSTDKGVTQDGDSHEESQTDSLLCFVFGGMNTEGEIYDDCIVTVVD</sequence>
<gene>
    <name evidence="6" type="ORF">QTO34_005145</name>
</gene>
<dbReference type="PANTHER" id="PTHR46647">
    <property type="entry name" value="RAB9 EFFECTOR PROTEIN WITH KELCH MOTIFS"/>
    <property type="match status" value="1"/>
</dbReference>
<feature type="region of interest" description="Disordered" evidence="5">
    <location>
        <begin position="48"/>
        <end position="67"/>
    </location>
</feature>
<dbReference type="SUPFAM" id="SSF50965">
    <property type="entry name" value="Galactose oxidase, central domain"/>
    <property type="match status" value="1"/>
</dbReference>
<keyword evidence="7" id="KW-1185">Reference proteome</keyword>
<feature type="region of interest" description="Disordered" evidence="5">
    <location>
        <begin position="447"/>
        <end position="469"/>
    </location>
</feature>
<evidence type="ECO:0000313" key="7">
    <source>
        <dbReference type="Proteomes" id="UP001177744"/>
    </source>
</evidence>